<dbReference type="Gene3D" id="1.25.40.10">
    <property type="entry name" value="Tetratricopeptide repeat domain"/>
    <property type="match status" value="1"/>
</dbReference>
<dbReference type="PROSITE" id="PS51755">
    <property type="entry name" value="OMPR_PHOB"/>
    <property type="match status" value="1"/>
</dbReference>
<keyword evidence="8" id="KW-1185">Reference proteome</keyword>
<dbReference type="SUPFAM" id="SSF46894">
    <property type="entry name" value="C-terminal effector domain of the bipartite response regulators"/>
    <property type="match status" value="1"/>
</dbReference>
<dbReference type="InterPro" id="IPR036388">
    <property type="entry name" value="WH-like_DNA-bd_sf"/>
</dbReference>
<feature type="repeat" description="TPR" evidence="2">
    <location>
        <begin position="412"/>
        <end position="445"/>
    </location>
</feature>
<feature type="region of interest" description="Disordered" evidence="4">
    <location>
        <begin position="558"/>
        <end position="579"/>
    </location>
</feature>
<gene>
    <name evidence="7" type="ORF">H9L14_03950</name>
</gene>
<dbReference type="PROSITE" id="PS50005">
    <property type="entry name" value="TPR"/>
    <property type="match status" value="1"/>
</dbReference>
<keyword evidence="5" id="KW-0472">Membrane</keyword>
<feature type="DNA-binding region" description="OmpR/PhoB-type" evidence="3">
    <location>
        <begin position="18"/>
        <end position="116"/>
    </location>
</feature>
<dbReference type="RefSeq" id="WP_187709308.1">
    <property type="nucleotide sequence ID" value="NZ_CP060782.1"/>
</dbReference>
<evidence type="ECO:0000256" key="2">
    <source>
        <dbReference type="PROSITE-ProRule" id="PRU00339"/>
    </source>
</evidence>
<accession>A0ABX6T9L6</accession>
<keyword evidence="5" id="KW-1133">Transmembrane helix</keyword>
<dbReference type="InterPro" id="IPR001867">
    <property type="entry name" value="OmpR/PhoB-type_DNA-bd"/>
</dbReference>
<reference evidence="7 8" key="1">
    <citation type="submission" date="2020-08" db="EMBL/GenBank/DDBJ databases">
        <title>Genome sequence of Sphingomonas sediminicola KACC 15039T.</title>
        <authorList>
            <person name="Hyun D.-W."/>
            <person name="Bae J.-W."/>
        </authorList>
    </citation>
    <scope>NUCLEOTIDE SEQUENCE [LARGE SCALE GENOMIC DNA]</scope>
    <source>
        <strain evidence="7 8">KACC 15039</strain>
    </source>
</reference>
<dbReference type="CDD" id="cd00383">
    <property type="entry name" value="trans_reg_C"/>
    <property type="match status" value="1"/>
</dbReference>
<proteinExistence type="predicted"/>
<evidence type="ECO:0000256" key="4">
    <source>
        <dbReference type="SAM" id="MobiDB-lite"/>
    </source>
</evidence>
<dbReference type="Gene3D" id="1.10.10.10">
    <property type="entry name" value="Winged helix-like DNA-binding domain superfamily/Winged helix DNA-binding domain"/>
    <property type="match status" value="1"/>
</dbReference>
<name>A0ABX6T9L6_9SPHN</name>
<organism evidence="7 8">
    <name type="scientific">Sphingomonas sediminicola</name>
    <dbReference type="NCBI Taxonomy" id="386874"/>
    <lineage>
        <taxon>Bacteria</taxon>
        <taxon>Pseudomonadati</taxon>
        <taxon>Pseudomonadota</taxon>
        <taxon>Alphaproteobacteria</taxon>
        <taxon>Sphingomonadales</taxon>
        <taxon>Sphingomonadaceae</taxon>
        <taxon>Sphingomonas</taxon>
    </lineage>
</organism>
<keyword evidence="1 3" id="KW-0238">DNA-binding</keyword>
<evidence type="ECO:0000313" key="8">
    <source>
        <dbReference type="Proteomes" id="UP000516105"/>
    </source>
</evidence>
<dbReference type="InterPro" id="IPR016032">
    <property type="entry name" value="Sig_transdc_resp-reg_C-effctor"/>
</dbReference>
<dbReference type="Gene3D" id="3.40.50.10070">
    <property type="entry name" value="TolB, N-terminal domain"/>
    <property type="match status" value="1"/>
</dbReference>
<feature type="domain" description="OmpR/PhoB-type" evidence="6">
    <location>
        <begin position="18"/>
        <end position="116"/>
    </location>
</feature>
<dbReference type="SMART" id="SM00862">
    <property type="entry name" value="Trans_reg_C"/>
    <property type="match status" value="1"/>
</dbReference>
<dbReference type="SUPFAM" id="SSF48452">
    <property type="entry name" value="TPR-like"/>
    <property type="match status" value="1"/>
</dbReference>
<dbReference type="InterPro" id="IPR019734">
    <property type="entry name" value="TPR_rpt"/>
</dbReference>
<sequence length="579" mass="62817">MDDLVHPTTSARIDLANERDFDIGNIRIRPAELAVIANDERHELQPRVMQVLVALAQARPSVVSRDKLIEQCWEGRIVGDDALNRCILALRHLAQEINPQPFAIETVARVGHRLIENGAEREAAPQTSRSGRWRLAAAALVLFLVAIAGLVFWQQRGIASESASIAVLPFRNLSSGEPYFAEGVGEEIMGQLAREPAFRVAGSASAAQFSGPADPRKIGRALNVDYILEGSVRPDADRVRINAALIQTKDGVRLWSETYDRKLDDILEVQGAIGQAVASELRRALVHSSAARVRVNGKAYALYLNARGILRSGNPESGRDAVDLLREVIRLDPTFAPAWSSLAQALMLDGSTKGDEGLVAVLPQARDAVGRSLRLDPNDPDAHAILSILLGSDGPEAIAHQLRAAALDPTSGEGLLRLGLSHQASGEWAEATAAFSRAHKLDPVWSDPVRVMLDHVAQLGDRRAAEAVINEGMTDDPMIRQFALARVARLVGDFSEGARGWSALAEGQTRWASPSKLSLQDTLFMLNLSKDRPSRPARPFVGQARVIPARIWITAPRHPRSGKSGIGRGPPNSYIAIRT</sequence>
<evidence type="ECO:0000259" key="6">
    <source>
        <dbReference type="PROSITE" id="PS51755"/>
    </source>
</evidence>
<keyword evidence="2" id="KW-0802">TPR repeat</keyword>
<evidence type="ECO:0000256" key="1">
    <source>
        <dbReference type="ARBA" id="ARBA00023125"/>
    </source>
</evidence>
<keyword evidence="5" id="KW-0812">Transmembrane</keyword>
<protein>
    <submittedName>
        <fullName evidence="7">Winged helix-turn-helix domain-containing protein</fullName>
    </submittedName>
</protein>
<dbReference type="EMBL" id="CP060782">
    <property type="protein sequence ID" value="QNP46355.1"/>
    <property type="molecule type" value="Genomic_DNA"/>
</dbReference>
<feature type="transmembrane region" description="Helical" evidence="5">
    <location>
        <begin position="135"/>
        <end position="153"/>
    </location>
</feature>
<evidence type="ECO:0000313" key="7">
    <source>
        <dbReference type="EMBL" id="QNP46355.1"/>
    </source>
</evidence>
<dbReference type="InterPro" id="IPR011990">
    <property type="entry name" value="TPR-like_helical_dom_sf"/>
</dbReference>
<evidence type="ECO:0000256" key="5">
    <source>
        <dbReference type="SAM" id="Phobius"/>
    </source>
</evidence>
<dbReference type="Proteomes" id="UP000516105">
    <property type="component" value="Chromosome"/>
</dbReference>
<evidence type="ECO:0000256" key="3">
    <source>
        <dbReference type="PROSITE-ProRule" id="PRU01091"/>
    </source>
</evidence>
<dbReference type="Pfam" id="PF00486">
    <property type="entry name" value="Trans_reg_C"/>
    <property type="match status" value="1"/>
</dbReference>